<accession>A0ABT9AFE4</accession>
<evidence type="ECO:0000313" key="1">
    <source>
        <dbReference type="EMBL" id="MDO7848566.1"/>
    </source>
</evidence>
<dbReference type="PANTHER" id="PTHR35580:SF1">
    <property type="entry name" value="PHYTASE-LIKE DOMAIN-CONTAINING PROTEIN"/>
    <property type="match status" value="1"/>
</dbReference>
<evidence type="ECO:0000313" key="2">
    <source>
        <dbReference type="Proteomes" id="UP001167796"/>
    </source>
</evidence>
<dbReference type="SUPFAM" id="SSF63825">
    <property type="entry name" value="YWTD domain"/>
    <property type="match status" value="1"/>
</dbReference>
<dbReference type="InterPro" id="IPR052918">
    <property type="entry name" value="Motility_Chemotaxis_Reg"/>
</dbReference>
<proteinExistence type="predicted"/>
<comment type="caution">
    <text evidence="1">The sequence shown here is derived from an EMBL/GenBank/DDBJ whole genome shotgun (WGS) entry which is preliminary data.</text>
</comment>
<reference evidence="1" key="1">
    <citation type="submission" date="2023-07" db="EMBL/GenBank/DDBJ databases">
        <authorList>
            <person name="Kim M.K."/>
        </authorList>
    </citation>
    <scope>NUCLEOTIDE SEQUENCE</scope>
    <source>
        <strain evidence="1">M29</strain>
    </source>
</reference>
<protein>
    <submittedName>
        <fullName evidence="1">T9SS type A sorting domain-containing protein</fullName>
    </submittedName>
</protein>
<dbReference type="Proteomes" id="UP001167796">
    <property type="component" value="Unassembled WGS sequence"/>
</dbReference>
<keyword evidence="2" id="KW-1185">Reference proteome</keyword>
<gene>
    <name evidence="1" type="ORF">Q5H92_19520</name>
</gene>
<dbReference type="EMBL" id="JAUQSX010000011">
    <property type="protein sequence ID" value="MDO7848566.1"/>
    <property type="molecule type" value="Genomic_DNA"/>
</dbReference>
<organism evidence="1 2">
    <name type="scientific">Hymenobacter mellowenesis</name>
    <dbReference type="NCBI Taxonomy" id="3063995"/>
    <lineage>
        <taxon>Bacteria</taxon>
        <taxon>Pseudomonadati</taxon>
        <taxon>Bacteroidota</taxon>
        <taxon>Cytophagia</taxon>
        <taxon>Cytophagales</taxon>
        <taxon>Hymenobacteraceae</taxon>
        <taxon>Hymenobacter</taxon>
    </lineage>
</organism>
<dbReference type="PANTHER" id="PTHR35580">
    <property type="entry name" value="CELL SURFACE GLYCOPROTEIN (S-LAYER PROTEIN)-LIKE PROTEIN"/>
    <property type="match status" value="1"/>
</dbReference>
<sequence>MGSLDAFVAKRNAAGAWLWVANGGGAEGDQIADVALDAQGQVYVVGSFAQGSRNVPVTATFGGFTITSAGYSDVLVAKLDGATGAWLWVQQAGFGNANTGTDIGRAVAPDGAGGVLVAGTFDGPALRVGATVLQNVGNGTDLFVARLDAATGAWGWAVSTGHGTVADLAADAQGNAYLTGEFGSGIAFSALFPLTQQRGSYLAKINRLGAWQWAQALTGTAGTGTFPGGFGGTTCSGLAADERGHLYICGAFGGATATFGATTLTNASATYQGQALGTIQLNDAFVARLNAATGAWQWAVRAGGSDDESLGQLVVRGNRIYTGGAFGRVPATGTPSPAGSVFGTNALVSVGQEDIVVAALDTAGTWQWALRAGGSGQDRTGRVALDATGRLHITGIFNGPAAQFGSFNVVANPYAGVYPTFFMARLAGGPLAARPLAGQAPFALYPNPAHSAFTVEGLPPEQVVEVLDALGRRVAGGHVPLQGPLYLALPHALPPGLYVVRSGSQAQRLLVE</sequence>
<name>A0ABT9AFE4_9BACT</name>